<dbReference type="Proteomes" id="UP000593567">
    <property type="component" value="Unassembled WGS sequence"/>
</dbReference>
<name>A0A7J7K7E4_BUGNE</name>
<reference evidence="9" key="1">
    <citation type="submission" date="2020-06" db="EMBL/GenBank/DDBJ databases">
        <title>Draft genome of Bugula neritina, a colonial animal packing powerful symbionts and potential medicines.</title>
        <authorList>
            <person name="Rayko M."/>
        </authorList>
    </citation>
    <scope>NUCLEOTIDE SEQUENCE [LARGE SCALE GENOMIC DNA]</scope>
    <source>
        <strain evidence="9">Kwan_BN1</strain>
    </source>
</reference>
<dbReference type="GO" id="GO:0042448">
    <property type="term" value="P:progesterone metabolic process"/>
    <property type="evidence" value="ECO:0007669"/>
    <property type="project" value="TreeGrafter"/>
</dbReference>
<keyword evidence="3 7" id="KW-0479">Metal-binding</keyword>
<dbReference type="AlphaFoldDB" id="A0A7J7K7E4"/>
<dbReference type="PRINTS" id="PR00463">
    <property type="entry name" value="EP450I"/>
</dbReference>
<dbReference type="PROSITE" id="PS00086">
    <property type="entry name" value="CYTOCHROME_P450"/>
    <property type="match status" value="1"/>
</dbReference>
<dbReference type="InterPro" id="IPR002401">
    <property type="entry name" value="Cyt_P450_E_grp-I"/>
</dbReference>
<dbReference type="InterPro" id="IPR017972">
    <property type="entry name" value="Cyt_P450_CS"/>
</dbReference>
<dbReference type="Gene3D" id="1.10.630.10">
    <property type="entry name" value="Cytochrome P450"/>
    <property type="match status" value="1"/>
</dbReference>
<comment type="caution">
    <text evidence="9">The sequence shown here is derived from an EMBL/GenBank/DDBJ whole genome shotgun (WGS) entry which is preliminary data.</text>
</comment>
<dbReference type="GO" id="GO:0020037">
    <property type="term" value="F:heme binding"/>
    <property type="evidence" value="ECO:0007669"/>
    <property type="project" value="InterPro"/>
</dbReference>
<organism evidence="9 10">
    <name type="scientific">Bugula neritina</name>
    <name type="common">Brown bryozoan</name>
    <name type="synonym">Sertularia neritina</name>
    <dbReference type="NCBI Taxonomy" id="10212"/>
    <lineage>
        <taxon>Eukaryota</taxon>
        <taxon>Metazoa</taxon>
        <taxon>Spiralia</taxon>
        <taxon>Lophotrochozoa</taxon>
        <taxon>Bryozoa</taxon>
        <taxon>Gymnolaemata</taxon>
        <taxon>Cheilostomatida</taxon>
        <taxon>Flustrina</taxon>
        <taxon>Buguloidea</taxon>
        <taxon>Bugulidae</taxon>
        <taxon>Bugula</taxon>
    </lineage>
</organism>
<dbReference type="OrthoDB" id="6283414at2759"/>
<comment type="similarity">
    <text evidence="1 8">Belongs to the cytochrome P450 family.</text>
</comment>
<dbReference type="InterPro" id="IPR001128">
    <property type="entry name" value="Cyt_P450"/>
</dbReference>
<dbReference type="InterPro" id="IPR036396">
    <property type="entry name" value="Cyt_P450_sf"/>
</dbReference>
<keyword evidence="5 7" id="KW-0408">Iron</keyword>
<proteinExistence type="inferred from homology"/>
<sequence>MINIKIPANTTVLVNAFYTSHNPSVYEDPFTIKPERFLDEHGAVVAPGHPARHNSAGLSFGSGMRSCIGKNLANTRIFLFLTSILQKFTVLPVGKLPDRDVRNYKLVALLRPPSVSAKFIRRQ</sequence>
<evidence type="ECO:0000256" key="3">
    <source>
        <dbReference type="ARBA" id="ARBA00022723"/>
    </source>
</evidence>
<protein>
    <submittedName>
        <fullName evidence="9">Uncharacterized protein</fullName>
    </submittedName>
</protein>
<dbReference type="EMBL" id="VXIV02001046">
    <property type="protein sequence ID" value="KAF6034562.1"/>
    <property type="molecule type" value="Genomic_DNA"/>
</dbReference>
<comment type="cofactor">
    <cofactor evidence="7">
        <name>heme</name>
        <dbReference type="ChEBI" id="CHEBI:30413"/>
    </cofactor>
</comment>
<keyword evidence="10" id="KW-1185">Reference proteome</keyword>
<gene>
    <name evidence="9" type="ORF">EB796_007139</name>
</gene>
<evidence type="ECO:0000256" key="6">
    <source>
        <dbReference type="ARBA" id="ARBA00023033"/>
    </source>
</evidence>
<dbReference type="PANTHER" id="PTHR24289">
    <property type="entry name" value="STEROID 17-ALPHA-HYDROXYLASE/17,20 LYASE"/>
    <property type="match status" value="1"/>
</dbReference>
<keyword evidence="6 8" id="KW-0503">Monooxygenase</keyword>
<evidence type="ECO:0000313" key="9">
    <source>
        <dbReference type="EMBL" id="KAF6034562.1"/>
    </source>
</evidence>
<evidence type="ECO:0000256" key="2">
    <source>
        <dbReference type="ARBA" id="ARBA00022617"/>
    </source>
</evidence>
<keyword evidence="2 7" id="KW-0349">Heme</keyword>
<dbReference type="SUPFAM" id="SSF48264">
    <property type="entry name" value="Cytochrome P450"/>
    <property type="match status" value="1"/>
</dbReference>
<dbReference type="GO" id="GO:0042446">
    <property type="term" value="P:hormone biosynthetic process"/>
    <property type="evidence" value="ECO:0007669"/>
    <property type="project" value="TreeGrafter"/>
</dbReference>
<evidence type="ECO:0000256" key="5">
    <source>
        <dbReference type="ARBA" id="ARBA00023004"/>
    </source>
</evidence>
<dbReference type="Pfam" id="PF00067">
    <property type="entry name" value="p450"/>
    <property type="match status" value="1"/>
</dbReference>
<evidence type="ECO:0000256" key="1">
    <source>
        <dbReference type="ARBA" id="ARBA00010617"/>
    </source>
</evidence>
<dbReference type="PANTHER" id="PTHR24289:SF1">
    <property type="entry name" value="STEROID 17-ALPHA-HYDROXYLASE_17,20 LYASE"/>
    <property type="match status" value="1"/>
</dbReference>
<keyword evidence="4 8" id="KW-0560">Oxidoreductase</keyword>
<evidence type="ECO:0000256" key="8">
    <source>
        <dbReference type="RuleBase" id="RU000461"/>
    </source>
</evidence>
<evidence type="ECO:0000313" key="10">
    <source>
        <dbReference type="Proteomes" id="UP000593567"/>
    </source>
</evidence>
<accession>A0A7J7K7E4</accession>
<feature type="binding site" description="axial binding residue" evidence="7">
    <location>
        <position position="67"/>
    </location>
    <ligand>
        <name>heme</name>
        <dbReference type="ChEBI" id="CHEBI:30413"/>
    </ligand>
    <ligandPart>
        <name>Fe</name>
        <dbReference type="ChEBI" id="CHEBI:18248"/>
    </ligandPart>
</feature>
<evidence type="ECO:0000256" key="7">
    <source>
        <dbReference type="PIRSR" id="PIRSR602401-1"/>
    </source>
</evidence>
<dbReference type="GO" id="GO:0004508">
    <property type="term" value="F:steroid 17-alpha-monooxygenase activity"/>
    <property type="evidence" value="ECO:0007669"/>
    <property type="project" value="TreeGrafter"/>
</dbReference>
<dbReference type="GO" id="GO:0005506">
    <property type="term" value="F:iron ion binding"/>
    <property type="evidence" value="ECO:0007669"/>
    <property type="project" value="InterPro"/>
</dbReference>
<evidence type="ECO:0000256" key="4">
    <source>
        <dbReference type="ARBA" id="ARBA00023002"/>
    </source>
</evidence>